<dbReference type="EMBL" id="MBPK01000040">
    <property type="protein sequence ID" value="PKT80788.1"/>
    <property type="molecule type" value="Genomic_DNA"/>
</dbReference>
<accession>A0A2N3PIP0</accession>
<keyword evidence="4" id="KW-0067">ATP-binding</keyword>
<evidence type="ECO:0000256" key="3">
    <source>
        <dbReference type="ARBA" id="ARBA00022741"/>
    </source>
</evidence>
<gene>
    <name evidence="6" type="primary">tilS</name>
    <name evidence="8" type="ORF">BCM31_02150</name>
</gene>
<dbReference type="PANTHER" id="PTHR43033:SF1">
    <property type="entry name" value="TRNA(ILE)-LYSIDINE SYNTHASE-RELATED"/>
    <property type="match status" value="1"/>
</dbReference>
<evidence type="ECO:0000256" key="6">
    <source>
        <dbReference type="HAMAP-Rule" id="MF_01161"/>
    </source>
</evidence>
<comment type="similarity">
    <text evidence="6">Belongs to the tRNA(Ile)-lysidine synthase family.</text>
</comment>
<evidence type="ECO:0000259" key="7">
    <source>
        <dbReference type="Pfam" id="PF01171"/>
    </source>
</evidence>
<dbReference type="STRING" id="556267.HWAG_00022"/>
<dbReference type="Gene3D" id="3.40.50.620">
    <property type="entry name" value="HUPs"/>
    <property type="match status" value="1"/>
</dbReference>
<comment type="subcellular location">
    <subcellularLocation>
        <location evidence="6">Cytoplasm</location>
    </subcellularLocation>
</comment>
<dbReference type="PANTHER" id="PTHR43033">
    <property type="entry name" value="TRNA(ILE)-LYSIDINE SYNTHASE-RELATED"/>
    <property type="match status" value="1"/>
</dbReference>
<organism evidence="8 9">
    <name type="scientific">Helicobacter winghamensis</name>
    <dbReference type="NCBI Taxonomy" id="157268"/>
    <lineage>
        <taxon>Bacteria</taxon>
        <taxon>Pseudomonadati</taxon>
        <taxon>Campylobacterota</taxon>
        <taxon>Epsilonproteobacteria</taxon>
        <taxon>Campylobacterales</taxon>
        <taxon>Helicobacteraceae</taxon>
        <taxon>Helicobacter</taxon>
    </lineage>
</organism>
<comment type="caution">
    <text evidence="6">Lacks conserved residue(s) required for the propagation of feature annotation.</text>
</comment>
<feature type="domain" description="tRNA(Ile)-lysidine/2-thiocytidine synthase N-terminal" evidence="7">
    <location>
        <begin position="17"/>
        <end position="189"/>
    </location>
</feature>
<proteinExistence type="inferred from homology"/>
<sequence length="336" mass="39537">MRVLRLEFLEFLRDKRNLLAFSAGVDSSALYFLLRECGISFDIAIVDYGIRKQSRLEVDRAKTLCFWDKRQCFVKVKEPILKDFEHTARKVRYAFFEEIIQAQNYHNLILAHQLNDAFEWFLMQFCKGSSLLKMQGCYKRQGIVDYRVVRPLLKTSRQEILEYLNKRKIFYFEDFSNLDSKFLRNAFRKKFSNPLLEDFKDGIAFSLEQISGEVVSVELFRIPTLEPFCVFRNGGLEQIDRACKMCGALLSRAQKEMLAKELQNNSFSVVLQHKVSVEKLENRIFIAPFKTSLKAIPKVFKEKYRNLRIPKRFRGFLEVAREKGKLEAVLSIIKDI</sequence>
<dbReference type="Proteomes" id="UP000233350">
    <property type="component" value="Unassembled WGS sequence"/>
</dbReference>
<reference evidence="8 9" key="1">
    <citation type="submission" date="2016-07" db="EMBL/GenBank/DDBJ databases">
        <title>Detection of Helicobacter winghamensis from caecal content of red fox (Vulpes vulpes).</title>
        <authorList>
            <person name="Zanoni R.G."/>
            <person name="Florio D."/>
            <person name="Caffara M."/>
            <person name="Renzi M."/>
            <person name="Parisi A."/>
            <person name="Pasquali F."/>
            <person name="Manfreda G."/>
        </authorList>
    </citation>
    <scope>NUCLEOTIDE SEQUENCE [LARGE SCALE GENOMIC DNA]</scope>
    <source>
        <strain evidence="8 9">295_13</strain>
    </source>
</reference>
<dbReference type="GO" id="GO:0032267">
    <property type="term" value="F:tRNA(Ile)-lysidine synthase activity"/>
    <property type="evidence" value="ECO:0007669"/>
    <property type="project" value="UniProtKB-EC"/>
</dbReference>
<dbReference type="GO" id="GO:0006400">
    <property type="term" value="P:tRNA modification"/>
    <property type="evidence" value="ECO:0007669"/>
    <property type="project" value="UniProtKB-UniRule"/>
</dbReference>
<dbReference type="InterPro" id="IPR011063">
    <property type="entry name" value="TilS/TtcA_N"/>
</dbReference>
<dbReference type="InterPro" id="IPR012094">
    <property type="entry name" value="tRNA_Ile_lys_synt"/>
</dbReference>
<dbReference type="GO" id="GO:0005737">
    <property type="term" value="C:cytoplasm"/>
    <property type="evidence" value="ECO:0007669"/>
    <property type="project" value="UniProtKB-SubCell"/>
</dbReference>
<evidence type="ECO:0000256" key="4">
    <source>
        <dbReference type="ARBA" id="ARBA00022840"/>
    </source>
</evidence>
<keyword evidence="2 6" id="KW-0819">tRNA processing</keyword>
<dbReference type="InterPro" id="IPR012795">
    <property type="entry name" value="tRNA_Ile_lys_synt_N"/>
</dbReference>
<keyword evidence="1 6" id="KW-0436">Ligase</keyword>
<dbReference type="CDD" id="cd01992">
    <property type="entry name" value="TilS_N"/>
    <property type="match status" value="1"/>
</dbReference>
<comment type="caution">
    <text evidence="8">The sequence shown here is derived from an EMBL/GenBank/DDBJ whole genome shotgun (WGS) entry which is preliminary data.</text>
</comment>
<comment type="catalytic activity">
    <reaction evidence="5 6">
        <text>cytidine(34) in tRNA(Ile2) + L-lysine + ATP = lysidine(34) in tRNA(Ile2) + AMP + diphosphate + H(+)</text>
        <dbReference type="Rhea" id="RHEA:43744"/>
        <dbReference type="Rhea" id="RHEA-COMP:10625"/>
        <dbReference type="Rhea" id="RHEA-COMP:10670"/>
        <dbReference type="ChEBI" id="CHEBI:15378"/>
        <dbReference type="ChEBI" id="CHEBI:30616"/>
        <dbReference type="ChEBI" id="CHEBI:32551"/>
        <dbReference type="ChEBI" id="CHEBI:33019"/>
        <dbReference type="ChEBI" id="CHEBI:82748"/>
        <dbReference type="ChEBI" id="CHEBI:83665"/>
        <dbReference type="ChEBI" id="CHEBI:456215"/>
        <dbReference type="EC" id="6.3.4.19"/>
    </reaction>
</comment>
<dbReference type="SUPFAM" id="SSF52402">
    <property type="entry name" value="Adenine nucleotide alpha hydrolases-like"/>
    <property type="match status" value="1"/>
</dbReference>
<dbReference type="AlphaFoldDB" id="A0A2N3PIP0"/>
<evidence type="ECO:0000313" key="9">
    <source>
        <dbReference type="Proteomes" id="UP000233350"/>
    </source>
</evidence>
<dbReference type="NCBIfam" id="TIGR02432">
    <property type="entry name" value="lysidine_TilS_N"/>
    <property type="match status" value="1"/>
</dbReference>
<evidence type="ECO:0000313" key="8">
    <source>
        <dbReference type="EMBL" id="PKT80788.1"/>
    </source>
</evidence>
<name>A0A2N3PIP0_9HELI</name>
<dbReference type="EC" id="6.3.4.19" evidence="6"/>
<dbReference type="InterPro" id="IPR014729">
    <property type="entry name" value="Rossmann-like_a/b/a_fold"/>
</dbReference>
<keyword evidence="3" id="KW-0547">Nucleotide-binding</keyword>
<comment type="function">
    <text evidence="6">Ligates lysine onto the cytidine present at position 34 of the AUA codon-specific tRNA(Ile) that contains the anticodon CAU, in an ATP-dependent manner. Cytidine is converted to lysidine, thus changing the amino acid specificity of the tRNA from methionine to isoleucine.</text>
</comment>
<evidence type="ECO:0000256" key="5">
    <source>
        <dbReference type="ARBA" id="ARBA00048539"/>
    </source>
</evidence>
<keyword evidence="6" id="KW-0963">Cytoplasm</keyword>
<protein>
    <recommendedName>
        <fullName evidence="6">tRNA(Ile)-lysidine synthase</fullName>
        <ecNumber evidence="6">6.3.4.19</ecNumber>
    </recommendedName>
    <alternativeName>
        <fullName evidence="6">tRNA(Ile)-2-lysyl-cytidine synthase</fullName>
    </alternativeName>
    <alternativeName>
        <fullName evidence="6">tRNA(Ile)-lysidine synthetase</fullName>
    </alternativeName>
</protein>
<dbReference type="GO" id="GO:0005524">
    <property type="term" value="F:ATP binding"/>
    <property type="evidence" value="ECO:0007669"/>
    <property type="project" value="UniProtKB-KW"/>
</dbReference>
<keyword evidence="9" id="KW-1185">Reference proteome</keyword>
<evidence type="ECO:0000256" key="2">
    <source>
        <dbReference type="ARBA" id="ARBA00022694"/>
    </source>
</evidence>
<dbReference type="Pfam" id="PF01171">
    <property type="entry name" value="ATP_bind_3"/>
    <property type="match status" value="1"/>
</dbReference>
<evidence type="ECO:0000256" key="1">
    <source>
        <dbReference type="ARBA" id="ARBA00022598"/>
    </source>
</evidence>
<dbReference type="HAMAP" id="MF_01161">
    <property type="entry name" value="tRNA_Ile_lys_synt"/>
    <property type="match status" value="1"/>
</dbReference>